<accession>A0ACD3APD0</accession>
<evidence type="ECO:0000313" key="1">
    <source>
        <dbReference type="EMBL" id="TFK67114.1"/>
    </source>
</evidence>
<proteinExistence type="predicted"/>
<protein>
    <submittedName>
        <fullName evidence="1">Uncharacterized protein</fullName>
    </submittedName>
</protein>
<keyword evidence="2" id="KW-1185">Reference proteome</keyword>
<sequence>MSMILNYYVLLEESGISGSLHLQPDADENLYDVLLAFYDAENSMMCDRIVPKNELRFHAPENLKKLPADDLYARATASLKDPLDTYDKIFSIWSEQPCVDLIHLVVLVPLFVASPPFRLNASISPRENTVAGIWQKLMKYSFLWVRGTPGSGKTILANLVHHHARKVLPSAVVLSMVGWRKDEKNRLGAWKFLNRRRRRGVPTIYIFDSAQMTYDDTNVWLNFFKTIYEQRSKDEYVIAFCSYGNPLSSFEIKGHPMKIDAKRRITLSPIDHNDGCPAVGLLLTKEEFGDVIDRRYGGHGKHFFEEKFLTQVFEFTGGHSGAISNIFRFIEAGDEYTAMKPMRGGRYTLDTFQREYPPDVFIKVVRHGSILQRGLPHTRDLDDPAVSRILSLVAQRTVLTDEYISEDIKHGLSNCTRRGWLHSDAIDDNKAVIGYHFASPFHQWFIEWMLFSSRAPESPLGGTLLEFVWNVVLSFDARMLSQEERRIGPGSIPRLPGTQFQDEFCHRSHLLSGGSLQS</sequence>
<reference evidence="1 2" key="1">
    <citation type="journal article" date="2019" name="Nat. Ecol. Evol.">
        <title>Megaphylogeny resolves global patterns of mushroom evolution.</title>
        <authorList>
            <person name="Varga T."/>
            <person name="Krizsan K."/>
            <person name="Foldi C."/>
            <person name="Dima B."/>
            <person name="Sanchez-Garcia M."/>
            <person name="Sanchez-Ramirez S."/>
            <person name="Szollosi G.J."/>
            <person name="Szarkandi J.G."/>
            <person name="Papp V."/>
            <person name="Albert L."/>
            <person name="Andreopoulos W."/>
            <person name="Angelini C."/>
            <person name="Antonin V."/>
            <person name="Barry K.W."/>
            <person name="Bougher N.L."/>
            <person name="Buchanan P."/>
            <person name="Buyck B."/>
            <person name="Bense V."/>
            <person name="Catcheside P."/>
            <person name="Chovatia M."/>
            <person name="Cooper J."/>
            <person name="Damon W."/>
            <person name="Desjardin D."/>
            <person name="Finy P."/>
            <person name="Geml J."/>
            <person name="Haridas S."/>
            <person name="Hughes K."/>
            <person name="Justo A."/>
            <person name="Karasinski D."/>
            <person name="Kautmanova I."/>
            <person name="Kiss B."/>
            <person name="Kocsube S."/>
            <person name="Kotiranta H."/>
            <person name="LaButti K.M."/>
            <person name="Lechner B.E."/>
            <person name="Liimatainen K."/>
            <person name="Lipzen A."/>
            <person name="Lukacs Z."/>
            <person name="Mihaltcheva S."/>
            <person name="Morgado L.N."/>
            <person name="Niskanen T."/>
            <person name="Noordeloos M.E."/>
            <person name="Ohm R.A."/>
            <person name="Ortiz-Santana B."/>
            <person name="Ovrebo C."/>
            <person name="Racz N."/>
            <person name="Riley R."/>
            <person name="Savchenko A."/>
            <person name="Shiryaev A."/>
            <person name="Soop K."/>
            <person name="Spirin V."/>
            <person name="Szebenyi C."/>
            <person name="Tomsovsky M."/>
            <person name="Tulloss R.E."/>
            <person name="Uehling J."/>
            <person name="Grigoriev I.V."/>
            <person name="Vagvolgyi C."/>
            <person name="Papp T."/>
            <person name="Martin F.M."/>
            <person name="Miettinen O."/>
            <person name="Hibbett D.S."/>
            <person name="Nagy L.G."/>
        </authorList>
    </citation>
    <scope>NUCLEOTIDE SEQUENCE [LARGE SCALE GENOMIC DNA]</scope>
    <source>
        <strain evidence="1 2">NL-1719</strain>
    </source>
</reference>
<dbReference type="EMBL" id="ML208385">
    <property type="protein sequence ID" value="TFK67114.1"/>
    <property type="molecule type" value="Genomic_DNA"/>
</dbReference>
<dbReference type="Proteomes" id="UP000308600">
    <property type="component" value="Unassembled WGS sequence"/>
</dbReference>
<evidence type="ECO:0000313" key="2">
    <source>
        <dbReference type="Proteomes" id="UP000308600"/>
    </source>
</evidence>
<organism evidence="1 2">
    <name type="scientific">Pluteus cervinus</name>
    <dbReference type="NCBI Taxonomy" id="181527"/>
    <lineage>
        <taxon>Eukaryota</taxon>
        <taxon>Fungi</taxon>
        <taxon>Dikarya</taxon>
        <taxon>Basidiomycota</taxon>
        <taxon>Agaricomycotina</taxon>
        <taxon>Agaricomycetes</taxon>
        <taxon>Agaricomycetidae</taxon>
        <taxon>Agaricales</taxon>
        <taxon>Pluteineae</taxon>
        <taxon>Pluteaceae</taxon>
        <taxon>Pluteus</taxon>
    </lineage>
</organism>
<name>A0ACD3APD0_9AGAR</name>
<gene>
    <name evidence="1" type="ORF">BDN72DRAFT_843491</name>
</gene>